<dbReference type="GO" id="GO:0051301">
    <property type="term" value="P:cell division"/>
    <property type="evidence" value="ECO:0007669"/>
    <property type="project" value="UniProtKB-KW"/>
</dbReference>
<keyword evidence="5" id="KW-0132">Cell division</keyword>
<keyword evidence="6" id="KW-0498">Mitosis</keyword>
<evidence type="ECO:0000256" key="11">
    <source>
        <dbReference type="ARBA" id="ARBA00032907"/>
    </source>
</evidence>
<reference evidence="13" key="1">
    <citation type="submission" date="2023-06" db="EMBL/GenBank/DDBJ databases">
        <title>Survivors Of The Sea: Transcriptome response of Skeletonema marinoi to long-term dormancy.</title>
        <authorList>
            <person name="Pinder M.I.M."/>
            <person name="Kourtchenko O."/>
            <person name="Robertson E.K."/>
            <person name="Larsson T."/>
            <person name="Maumus F."/>
            <person name="Osuna-Cruz C.M."/>
            <person name="Vancaester E."/>
            <person name="Stenow R."/>
            <person name="Vandepoele K."/>
            <person name="Ploug H."/>
            <person name="Bruchert V."/>
            <person name="Godhe A."/>
            <person name="Topel M."/>
        </authorList>
    </citation>
    <scope>NUCLEOTIDE SEQUENCE</scope>
    <source>
        <strain evidence="13">R05AC</strain>
    </source>
</reference>
<protein>
    <recommendedName>
        <fullName evidence="4">Anaphase-promoting complex subunit CDC26</fullName>
    </recommendedName>
    <alternativeName>
        <fullName evidence="11">Cell division cycle protein 26 homolog</fullName>
    </alternativeName>
</protein>
<dbReference type="EMBL" id="JATAAI010000018">
    <property type="protein sequence ID" value="KAK1739488.1"/>
    <property type="molecule type" value="Genomic_DNA"/>
</dbReference>
<accession>A0AAD8Y5E3</accession>
<proteinExistence type="inferred from homology"/>
<dbReference type="Proteomes" id="UP001224775">
    <property type="component" value="Unassembled WGS sequence"/>
</dbReference>
<evidence type="ECO:0000313" key="13">
    <source>
        <dbReference type="EMBL" id="KAK1739488.1"/>
    </source>
</evidence>
<sequence>MYISTNNQRLQRSNIYGLNSMALRRPPTRIELKADDVEEYDKIMKERKSLAEQLAMKEQTTKQKNAPNNTSDSFSFGVSPVSSQKKSAAERIGYRGPR</sequence>
<feature type="compositionally biased region" description="Basic and acidic residues" evidence="12">
    <location>
        <begin position="87"/>
        <end position="98"/>
    </location>
</feature>
<evidence type="ECO:0000256" key="4">
    <source>
        <dbReference type="ARBA" id="ARBA00018549"/>
    </source>
</evidence>
<comment type="subcellular location">
    <subcellularLocation>
        <location evidence="1">Nucleus</location>
    </subcellularLocation>
</comment>
<keyword evidence="10" id="KW-0131">Cell cycle</keyword>
<evidence type="ECO:0000313" key="14">
    <source>
        <dbReference type="Proteomes" id="UP001224775"/>
    </source>
</evidence>
<evidence type="ECO:0000256" key="7">
    <source>
        <dbReference type="ARBA" id="ARBA00022786"/>
    </source>
</evidence>
<keyword evidence="7" id="KW-0833">Ubl conjugation pathway</keyword>
<evidence type="ECO:0000256" key="12">
    <source>
        <dbReference type="SAM" id="MobiDB-lite"/>
    </source>
</evidence>
<dbReference type="GO" id="GO:0007346">
    <property type="term" value="P:regulation of mitotic cell cycle"/>
    <property type="evidence" value="ECO:0007669"/>
    <property type="project" value="TreeGrafter"/>
</dbReference>
<evidence type="ECO:0000256" key="2">
    <source>
        <dbReference type="ARBA" id="ARBA00004906"/>
    </source>
</evidence>
<comment type="similarity">
    <text evidence="3">Belongs to the CDC26 family.</text>
</comment>
<evidence type="ECO:0000256" key="6">
    <source>
        <dbReference type="ARBA" id="ARBA00022776"/>
    </source>
</evidence>
<evidence type="ECO:0000256" key="3">
    <source>
        <dbReference type="ARBA" id="ARBA00007939"/>
    </source>
</evidence>
<keyword evidence="8" id="KW-0175">Coiled coil</keyword>
<feature type="region of interest" description="Disordered" evidence="12">
    <location>
        <begin position="52"/>
        <end position="98"/>
    </location>
</feature>
<dbReference type="PANTHER" id="PTHR28579">
    <property type="entry name" value="ANAPHASE-PROMOTING COMPLEX SUBUNIT CDC26"/>
    <property type="match status" value="1"/>
</dbReference>
<keyword evidence="14" id="KW-1185">Reference proteome</keyword>
<gene>
    <name evidence="13" type="ORF">QTG54_010031</name>
</gene>
<keyword evidence="9" id="KW-0539">Nucleus</keyword>
<comment type="caution">
    <text evidence="13">The sequence shown here is derived from an EMBL/GenBank/DDBJ whole genome shotgun (WGS) entry which is preliminary data.</text>
</comment>
<evidence type="ECO:0000256" key="9">
    <source>
        <dbReference type="ARBA" id="ARBA00023242"/>
    </source>
</evidence>
<organism evidence="13 14">
    <name type="scientific">Skeletonema marinoi</name>
    <dbReference type="NCBI Taxonomy" id="267567"/>
    <lineage>
        <taxon>Eukaryota</taxon>
        <taxon>Sar</taxon>
        <taxon>Stramenopiles</taxon>
        <taxon>Ochrophyta</taxon>
        <taxon>Bacillariophyta</taxon>
        <taxon>Coscinodiscophyceae</taxon>
        <taxon>Thalassiosirophycidae</taxon>
        <taxon>Thalassiosirales</taxon>
        <taxon>Skeletonemataceae</taxon>
        <taxon>Skeletonema</taxon>
        <taxon>Skeletonema marinoi-dohrnii complex</taxon>
    </lineage>
</organism>
<dbReference type="AlphaFoldDB" id="A0AAD8Y5E3"/>
<dbReference type="Pfam" id="PF10471">
    <property type="entry name" value="ANAPC_CDC26"/>
    <property type="match status" value="1"/>
</dbReference>
<evidence type="ECO:0000256" key="10">
    <source>
        <dbReference type="ARBA" id="ARBA00023306"/>
    </source>
</evidence>
<name>A0AAD8Y5E3_9STRA</name>
<dbReference type="PANTHER" id="PTHR28579:SF1">
    <property type="entry name" value="ANAPHASE-PROMOTING COMPLEX SUBUNIT CDC26"/>
    <property type="match status" value="1"/>
</dbReference>
<dbReference type="GO" id="GO:0005680">
    <property type="term" value="C:anaphase-promoting complex"/>
    <property type="evidence" value="ECO:0007669"/>
    <property type="project" value="InterPro"/>
</dbReference>
<evidence type="ECO:0000256" key="5">
    <source>
        <dbReference type="ARBA" id="ARBA00022618"/>
    </source>
</evidence>
<dbReference type="GO" id="GO:0070979">
    <property type="term" value="P:protein K11-linked ubiquitination"/>
    <property type="evidence" value="ECO:0007669"/>
    <property type="project" value="TreeGrafter"/>
</dbReference>
<dbReference type="InterPro" id="IPR018860">
    <property type="entry name" value="APC_suCDC26"/>
</dbReference>
<comment type="pathway">
    <text evidence="2">Protein modification; protein ubiquitination.</text>
</comment>
<feature type="compositionally biased region" description="Polar residues" evidence="12">
    <location>
        <begin position="62"/>
        <end position="86"/>
    </location>
</feature>
<evidence type="ECO:0000256" key="1">
    <source>
        <dbReference type="ARBA" id="ARBA00004123"/>
    </source>
</evidence>
<dbReference type="GO" id="GO:0031145">
    <property type="term" value="P:anaphase-promoting complex-dependent catabolic process"/>
    <property type="evidence" value="ECO:0007669"/>
    <property type="project" value="InterPro"/>
</dbReference>
<evidence type="ECO:0000256" key="8">
    <source>
        <dbReference type="ARBA" id="ARBA00023054"/>
    </source>
</evidence>